<keyword evidence="2 3" id="KW-0472">Membrane</keyword>
<feature type="chain" id="PRO_5015578239" evidence="4">
    <location>
        <begin position="21"/>
        <end position="279"/>
    </location>
</feature>
<dbReference type="Proteomes" id="UP000236893">
    <property type="component" value="Unassembled WGS sequence"/>
</dbReference>
<dbReference type="InterPro" id="IPR006665">
    <property type="entry name" value="OmpA-like"/>
</dbReference>
<dbReference type="RefSeq" id="WP_103790182.1">
    <property type="nucleotide sequence ID" value="NZ_PQVF01000012.1"/>
</dbReference>
<protein>
    <submittedName>
        <fullName evidence="6">OmpA family protein</fullName>
    </submittedName>
</protein>
<name>A0A2S4ZYD6_9SPHI</name>
<reference evidence="6 7" key="1">
    <citation type="submission" date="2018-01" db="EMBL/GenBank/DDBJ databases">
        <authorList>
            <person name="Gaut B.S."/>
            <person name="Morton B.R."/>
            <person name="Clegg M.T."/>
            <person name="Duvall M.R."/>
        </authorList>
    </citation>
    <scope>NUCLEOTIDE SEQUENCE [LARGE SCALE GENOMIC DNA]</scope>
    <source>
        <strain evidence="6 7">HR-AV</strain>
    </source>
</reference>
<dbReference type="InterPro" id="IPR006664">
    <property type="entry name" value="OMP_bac"/>
</dbReference>
<evidence type="ECO:0000313" key="7">
    <source>
        <dbReference type="Proteomes" id="UP000236893"/>
    </source>
</evidence>
<dbReference type="InterPro" id="IPR036737">
    <property type="entry name" value="OmpA-like_sf"/>
</dbReference>
<dbReference type="CDD" id="cd07185">
    <property type="entry name" value="OmpA_C-like"/>
    <property type="match status" value="1"/>
</dbReference>
<proteinExistence type="predicted"/>
<dbReference type="InterPro" id="IPR050330">
    <property type="entry name" value="Bact_OuterMem_StrucFunc"/>
</dbReference>
<dbReference type="EMBL" id="PQVF01000012">
    <property type="protein sequence ID" value="POY35296.1"/>
    <property type="molecule type" value="Genomic_DNA"/>
</dbReference>
<keyword evidence="4" id="KW-0732">Signal</keyword>
<dbReference type="PRINTS" id="PR01021">
    <property type="entry name" value="OMPADOMAIN"/>
</dbReference>
<feature type="signal peptide" evidence="4">
    <location>
        <begin position="1"/>
        <end position="20"/>
    </location>
</feature>
<organism evidence="6 7">
    <name type="scientific">Solitalea longa</name>
    <dbReference type="NCBI Taxonomy" id="2079460"/>
    <lineage>
        <taxon>Bacteria</taxon>
        <taxon>Pseudomonadati</taxon>
        <taxon>Bacteroidota</taxon>
        <taxon>Sphingobacteriia</taxon>
        <taxon>Sphingobacteriales</taxon>
        <taxon>Sphingobacteriaceae</taxon>
        <taxon>Solitalea</taxon>
    </lineage>
</organism>
<comment type="caution">
    <text evidence="6">The sequence shown here is derived from an EMBL/GenBank/DDBJ whole genome shotgun (WGS) entry which is preliminary data.</text>
</comment>
<gene>
    <name evidence="6" type="ORF">C3K47_16055</name>
</gene>
<accession>A0A2S4ZYD6</accession>
<dbReference type="Pfam" id="PF00691">
    <property type="entry name" value="OmpA"/>
    <property type="match status" value="1"/>
</dbReference>
<dbReference type="PROSITE" id="PS51123">
    <property type="entry name" value="OMPA_2"/>
    <property type="match status" value="1"/>
</dbReference>
<dbReference type="GO" id="GO:0009279">
    <property type="term" value="C:cell outer membrane"/>
    <property type="evidence" value="ECO:0007669"/>
    <property type="project" value="UniProtKB-SubCell"/>
</dbReference>
<evidence type="ECO:0000256" key="2">
    <source>
        <dbReference type="ARBA" id="ARBA00023136"/>
    </source>
</evidence>
<dbReference type="PANTHER" id="PTHR30329">
    <property type="entry name" value="STATOR ELEMENT OF FLAGELLAR MOTOR COMPLEX"/>
    <property type="match status" value="1"/>
</dbReference>
<feature type="domain" description="OmpA-like" evidence="5">
    <location>
        <begin position="165"/>
        <end position="279"/>
    </location>
</feature>
<dbReference type="Gene3D" id="3.30.1330.60">
    <property type="entry name" value="OmpA-like domain"/>
    <property type="match status" value="1"/>
</dbReference>
<evidence type="ECO:0000313" key="6">
    <source>
        <dbReference type="EMBL" id="POY35296.1"/>
    </source>
</evidence>
<dbReference type="PANTHER" id="PTHR30329:SF20">
    <property type="entry name" value="EXPORTED PROTEIN"/>
    <property type="match status" value="1"/>
</dbReference>
<evidence type="ECO:0000256" key="1">
    <source>
        <dbReference type="ARBA" id="ARBA00004442"/>
    </source>
</evidence>
<keyword evidence="7" id="KW-1185">Reference proteome</keyword>
<evidence type="ECO:0000256" key="4">
    <source>
        <dbReference type="SAM" id="SignalP"/>
    </source>
</evidence>
<dbReference type="AlphaFoldDB" id="A0A2S4ZYD6"/>
<dbReference type="SUPFAM" id="SSF103088">
    <property type="entry name" value="OmpA-like"/>
    <property type="match status" value="1"/>
</dbReference>
<comment type="subcellular location">
    <subcellularLocation>
        <location evidence="1">Cell outer membrane</location>
    </subcellularLocation>
</comment>
<evidence type="ECO:0000259" key="5">
    <source>
        <dbReference type="PROSITE" id="PS51123"/>
    </source>
</evidence>
<evidence type="ECO:0000256" key="3">
    <source>
        <dbReference type="PROSITE-ProRule" id="PRU00473"/>
    </source>
</evidence>
<sequence length="279" mass="30804">MKRIIFSLLFILFGVTAAFAQQDAEGCKDSPLFPKRMPNYFISECKSNFDAAEFYIKPDFSDPEVKEGTMTLIRYDFNPESNQQKPSALQILKNYENASKSIGGVTVLQNGIQGIATYKIVKNGQVTAWIKVEGGGNDNTDFYILTIVQLEQMKQEVTADDILTALNNDGHIALYINFETGKSTIKPESQKIIDEIAAMLSNNPALKVSIEGHTDNVGNAASNQTLSENRATSVLNALTAKNIDKTRLTAKGWGQTKPIDDNTTDEGKAKNRRVEIVKL</sequence>
<dbReference type="OrthoDB" id="9792021at2"/>
<dbReference type="PRINTS" id="PR01023">
    <property type="entry name" value="NAFLGMOTY"/>
</dbReference>